<keyword evidence="12" id="KW-1185">Reference proteome</keyword>
<evidence type="ECO:0000256" key="5">
    <source>
        <dbReference type="ARBA" id="ARBA00022692"/>
    </source>
</evidence>
<dbReference type="GO" id="GO:0006506">
    <property type="term" value="P:GPI anchor biosynthetic process"/>
    <property type="evidence" value="ECO:0007669"/>
    <property type="project" value="UniProtKB-UniPathway"/>
</dbReference>
<sequence length="243" mass="27856">MEDLEANNIFSYLYVTDYLTSTTCDFGVKMKQILLNEGFHRNITYEILFQDNTQIENWLYSCIIGLDQPIPSGVYVNPDELGDLRRTNRMNAFPKNKVNVELVAAQASSSSVYVIGKVIENKLHLWIPIHARYHHAIVGGGMVRNEISPPKLYIRCIDDRLSMCKDVPVPDGSLFCSNDKENCDWLQMPYNLLTKSIVWEVPVGNLDHYYIAAVGTTMVIIVGSLYILKIIHEYKTKDFKKLR</sequence>
<keyword evidence="7 10" id="KW-1133">Transmembrane helix</keyword>
<evidence type="ECO:0000256" key="10">
    <source>
        <dbReference type="RuleBase" id="RU366056"/>
    </source>
</evidence>
<evidence type="ECO:0000256" key="6">
    <source>
        <dbReference type="ARBA" id="ARBA00022824"/>
    </source>
</evidence>
<evidence type="ECO:0000256" key="7">
    <source>
        <dbReference type="ARBA" id="ARBA00022989"/>
    </source>
</evidence>
<dbReference type="EMBL" id="BGZK01000321">
    <property type="protein sequence ID" value="GBP36647.1"/>
    <property type="molecule type" value="Genomic_DNA"/>
</dbReference>
<dbReference type="InterPro" id="IPR013233">
    <property type="entry name" value="PIG-X/PBN1"/>
</dbReference>
<organism evidence="11 12">
    <name type="scientific">Eumeta variegata</name>
    <name type="common">Bagworm moth</name>
    <name type="synonym">Eumeta japonica</name>
    <dbReference type="NCBI Taxonomy" id="151549"/>
    <lineage>
        <taxon>Eukaryota</taxon>
        <taxon>Metazoa</taxon>
        <taxon>Ecdysozoa</taxon>
        <taxon>Arthropoda</taxon>
        <taxon>Hexapoda</taxon>
        <taxon>Insecta</taxon>
        <taxon>Pterygota</taxon>
        <taxon>Neoptera</taxon>
        <taxon>Endopterygota</taxon>
        <taxon>Lepidoptera</taxon>
        <taxon>Glossata</taxon>
        <taxon>Ditrysia</taxon>
        <taxon>Tineoidea</taxon>
        <taxon>Psychidae</taxon>
        <taxon>Oiketicinae</taxon>
        <taxon>Eumeta</taxon>
    </lineage>
</organism>
<dbReference type="UniPathway" id="UPA00196"/>
<dbReference type="STRING" id="151549.A0A4C1VEI4"/>
<dbReference type="PANTHER" id="PTHR28650:SF1">
    <property type="entry name" value="PHOSPHATIDYLINOSITOL-GLYCAN BIOSYNTHESIS CLASS X PROTEIN"/>
    <property type="match status" value="1"/>
</dbReference>
<dbReference type="Proteomes" id="UP000299102">
    <property type="component" value="Unassembled WGS sequence"/>
</dbReference>
<gene>
    <name evidence="11" type="primary">PIGX</name>
    <name evidence="11" type="ORF">EVAR_35231_1</name>
</gene>
<proteinExistence type="inferred from homology"/>
<evidence type="ECO:0000313" key="11">
    <source>
        <dbReference type="EMBL" id="GBP36647.1"/>
    </source>
</evidence>
<evidence type="ECO:0000256" key="2">
    <source>
        <dbReference type="ARBA" id="ARBA00004687"/>
    </source>
</evidence>
<comment type="pathway">
    <text evidence="2 10">Glycolipid biosynthesis; glycosylphosphatidylinositol-anchor biosynthesis.</text>
</comment>
<keyword evidence="8 10" id="KW-0472">Membrane</keyword>
<comment type="function">
    <text evidence="10">Stabilizing subunit of the glycosylphosphatidylinositol-mannosyltransferase I complex which catalyzes the transfer of the first mannose, via an alpha-1,4 bond from a dolichol-phosphate-mannose (Dol-P-Man) to the glucosaminyl acyl phosphatidylinositol (GlcN-(acyl)PI) intermediate to generate alpha-D-Man-(1-&gt;4)-alpha-D-GlcN-(1-&gt;6)-(1-radyl,2-acyl-sn-glycero-3-phospho)-2-acyl-inositol and participates in the sixth step of the glycosylphosphatidylinositol-anchor biosynthesis. Probably acts by stabilizing the mannosyltransferase PIGM.</text>
</comment>
<evidence type="ECO:0000256" key="8">
    <source>
        <dbReference type="ARBA" id="ARBA00023136"/>
    </source>
</evidence>
<dbReference type="AlphaFoldDB" id="A0A4C1VEI4"/>
<evidence type="ECO:0000256" key="9">
    <source>
        <dbReference type="ARBA" id="ARBA00023180"/>
    </source>
</evidence>
<evidence type="ECO:0000313" key="12">
    <source>
        <dbReference type="Proteomes" id="UP000299102"/>
    </source>
</evidence>
<comment type="caution">
    <text evidence="11">The sequence shown here is derived from an EMBL/GenBank/DDBJ whole genome shotgun (WGS) entry which is preliminary data.</text>
</comment>
<keyword evidence="5 10" id="KW-0812">Transmembrane</keyword>
<protein>
    <recommendedName>
        <fullName evidence="10">Phosphatidylinositol-glycan biosynthesis class X protein</fullName>
    </recommendedName>
</protein>
<comment type="similarity">
    <text evidence="3 10">Belongs to the PIGX family.</text>
</comment>
<dbReference type="PANTHER" id="PTHR28650">
    <property type="entry name" value="PHOSPHATIDYLINOSITOL-GLYCAN BIOSYNTHESIS CLASS X PROTEIN"/>
    <property type="match status" value="1"/>
</dbReference>
<dbReference type="InterPro" id="IPR040039">
    <property type="entry name" value="PIGX"/>
</dbReference>
<dbReference type="Pfam" id="PF08320">
    <property type="entry name" value="PIG-X"/>
    <property type="match status" value="1"/>
</dbReference>
<dbReference type="OrthoDB" id="5546453at2759"/>
<keyword evidence="9" id="KW-0325">Glycoprotein</keyword>
<accession>A0A4C1VEI4</accession>
<feature type="transmembrane region" description="Helical" evidence="10">
    <location>
        <begin position="209"/>
        <end position="231"/>
    </location>
</feature>
<evidence type="ECO:0000256" key="4">
    <source>
        <dbReference type="ARBA" id="ARBA00022502"/>
    </source>
</evidence>
<evidence type="ECO:0000256" key="3">
    <source>
        <dbReference type="ARBA" id="ARBA00010345"/>
    </source>
</evidence>
<evidence type="ECO:0000256" key="1">
    <source>
        <dbReference type="ARBA" id="ARBA00004389"/>
    </source>
</evidence>
<keyword evidence="6 10" id="KW-0256">Endoplasmic reticulum</keyword>
<comment type="subcellular location">
    <subcellularLocation>
        <location evidence="1 10">Endoplasmic reticulum membrane</location>
        <topology evidence="1 10">Single-pass membrane protein</topology>
    </subcellularLocation>
</comment>
<dbReference type="GO" id="GO:0005789">
    <property type="term" value="C:endoplasmic reticulum membrane"/>
    <property type="evidence" value="ECO:0007669"/>
    <property type="project" value="UniProtKB-SubCell"/>
</dbReference>
<reference evidence="11 12" key="1">
    <citation type="journal article" date="2019" name="Commun. Biol.">
        <title>The bagworm genome reveals a unique fibroin gene that provides high tensile strength.</title>
        <authorList>
            <person name="Kono N."/>
            <person name="Nakamura H."/>
            <person name="Ohtoshi R."/>
            <person name="Tomita M."/>
            <person name="Numata K."/>
            <person name="Arakawa K."/>
        </authorList>
    </citation>
    <scope>NUCLEOTIDE SEQUENCE [LARGE SCALE GENOMIC DNA]</scope>
</reference>
<keyword evidence="4 10" id="KW-0337">GPI-anchor biosynthesis</keyword>
<name>A0A4C1VEI4_EUMVA</name>